<feature type="domain" description="PX" evidence="2">
    <location>
        <begin position="47"/>
        <end position="156"/>
    </location>
</feature>
<dbReference type="EMBL" id="CAJJDM010000029">
    <property type="protein sequence ID" value="CAD8060711.1"/>
    <property type="molecule type" value="Genomic_DNA"/>
</dbReference>
<evidence type="ECO:0000313" key="3">
    <source>
        <dbReference type="EMBL" id="CAD8060711.1"/>
    </source>
</evidence>
<protein>
    <recommendedName>
        <fullName evidence="2">PX domain-containing protein</fullName>
    </recommendedName>
</protein>
<comment type="caution">
    <text evidence="3">The sequence shown here is derived from an EMBL/GenBank/DDBJ whole genome shotgun (WGS) entry which is preliminary data.</text>
</comment>
<dbReference type="GO" id="GO:0035091">
    <property type="term" value="F:phosphatidylinositol binding"/>
    <property type="evidence" value="ECO:0007669"/>
    <property type="project" value="InterPro"/>
</dbReference>
<dbReference type="Proteomes" id="UP000688137">
    <property type="component" value="Unassembled WGS sequence"/>
</dbReference>
<dbReference type="SMART" id="SM00312">
    <property type="entry name" value="PX"/>
    <property type="match status" value="1"/>
</dbReference>
<dbReference type="AlphaFoldDB" id="A0A8S1L194"/>
<gene>
    <name evidence="3" type="ORF">PPRIM_AZ9-3.1.T0300272</name>
</gene>
<feature type="compositionally biased region" description="Basic and acidic residues" evidence="1">
    <location>
        <begin position="12"/>
        <end position="25"/>
    </location>
</feature>
<reference evidence="3" key="1">
    <citation type="submission" date="2021-01" db="EMBL/GenBank/DDBJ databases">
        <authorList>
            <consortium name="Genoscope - CEA"/>
            <person name="William W."/>
        </authorList>
    </citation>
    <scope>NUCLEOTIDE SEQUENCE</scope>
</reference>
<evidence type="ECO:0000259" key="2">
    <source>
        <dbReference type="PROSITE" id="PS50195"/>
    </source>
</evidence>
<feature type="compositionally biased region" description="Polar residues" evidence="1">
    <location>
        <begin position="1"/>
        <end position="11"/>
    </location>
</feature>
<evidence type="ECO:0000256" key="1">
    <source>
        <dbReference type="SAM" id="MobiDB-lite"/>
    </source>
</evidence>
<dbReference type="InterPro" id="IPR001683">
    <property type="entry name" value="PX_dom"/>
</dbReference>
<feature type="region of interest" description="Disordered" evidence="1">
    <location>
        <begin position="1"/>
        <end position="25"/>
    </location>
</feature>
<organism evidence="3 4">
    <name type="scientific">Paramecium primaurelia</name>
    <dbReference type="NCBI Taxonomy" id="5886"/>
    <lineage>
        <taxon>Eukaryota</taxon>
        <taxon>Sar</taxon>
        <taxon>Alveolata</taxon>
        <taxon>Ciliophora</taxon>
        <taxon>Intramacronucleata</taxon>
        <taxon>Oligohymenophorea</taxon>
        <taxon>Peniculida</taxon>
        <taxon>Parameciidae</taxon>
        <taxon>Paramecium</taxon>
    </lineage>
</organism>
<accession>A0A8S1L194</accession>
<dbReference type="PROSITE" id="PS50195">
    <property type="entry name" value="PX"/>
    <property type="match status" value="1"/>
</dbReference>
<dbReference type="Pfam" id="PF00787">
    <property type="entry name" value="PX"/>
    <property type="match status" value="1"/>
</dbReference>
<proteinExistence type="predicted"/>
<sequence length="586" mass="69787">MKRQRSQSWDASNHDSNELIRQQSERPLNDQNSIFNMIVNHQIIKDISIIETYKEVDKISIHKKHYVNYVIKIKTDYFDYTVAKRYSEFEKLYEQVSPILHKLPKFPEKKLIKSNSKKNIAERKEMLEELLKYIQKNLNNQMHSFLNFLNIQQQFLKGGFGQNVRIHELSRDELGLIDLKETAKLTASNELEKMIFHYIAKLNDRIDEKSKIFSKMEQYFFGKTQYLNSQLLKFLLLGDDCKQKGIIELLRNPSKDSQSHISCVSGFQFLRKMLEYDYNPNADFFLKIFSELSIKQFKKMGLSFHICSTNNQLCKQYTLLLIYKYVKGNDLKTEFINFLLEDKDALQEFNSFSEIYQQKKEEPFQLVIDNNYYDDIQRDNLPTKSSSKEQQCLLEQDPTLELLQEIIKSTSISWKLVQEFENHSFQHIQGQIVKTIHPLKCNLEKAIEIVTTAKQKWVATMISRQQLKKINDNKYVIAETYLWQDKQLFKKVVFFSQETIIINENKFEILMQPEFDIQEYEQFQKYDEKSQKLQITYGIYENGITTVTIIQNLFDKVQQLQYTPLLLKEVNYFEKSIQQLQILQSE</sequence>
<evidence type="ECO:0000313" key="4">
    <source>
        <dbReference type="Proteomes" id="UP000688137"/>
    </source>
</evidence>
<keyword evidence="4" id="KW-1185">Reference proteome</keyword>
<name>A0A8S1L194_PARPR</name>
<dbReference type="OMA" id="FHICSTN"/>